<dbReference type="SUPFAM" id="SSF56235">
    <property type="entry name" value="N-terminal nucleophile aminohydrolases (Ntn hydrolases)"/>
    <property type="match status" value="1"/>
</dbReference>
<accession>A0A7X2PCD1</accession>
<keyword evidence="7 10" id="KW-0479">Metal-binding</keyword>
<comment type="function">
    <text evidence="10">Protease subunit of a proteasome-like degradation complex believed to be a general protein degrading machinery.</text>
</comment>
<dbReference type="PIRSF" id="PIRSF039093">
    <property type="entry name" value="HslV"/>
    <property type="match status" value="1"/>
</dbReference>
<dbReference type="InterPro" id="IPR001353">
    <property type="entry name" value="Proteasome_sua/b"/>
</dbReference>
<keyword evidence="5 10" id="KW-0645">Protease</keyword>
<feature type="active site" evidence="10">
    <location>
        <position position="4"/>
    </location>
</feature>
<evidence type="ECO:0000256" key="5">
    <source>
        <dbReference type="ARBA" id="ARBA00022670"/>
    </source>
</evidence>
<name>A0A7X2PCD1_9SPIO</name>
<dbReference type="EC" id="3.4.25.2" evidence="10"/>
<evidence type="ECO:0000256" key="10">
    <source>
        <dbReference type="HAMAP-Rule" id="MF_00248"/>
    </source>
</evidence>
<comment type="similarity">
    <text evidence="2 10">Belongs to the peptidase T1B family. HslV subfamily.</text>
</comment>
<evidence type="ECO:0000256" key="3">
    <source>
        <dbReference type="ARBA" id="ARBA00022490"/>
    </source>
</evidence>
<comment type="activity regulation">
    <text evidence="10">Allosterically activated by HslU binding.</text>
</comment>
<comment type="subunit">
    <text evidence="10">A double ring-shaped homohexamer of HslV is capped on each side by a ring-shaped HslU homohexamer. The assembly of the HslU/HslV complex is dependent on binding of ATP.</text>
</comment>
<dbReference type="NCBIfam" id="NF003964">
    <property type="entry name" value="PRK05456.1"/>
    <property type="match status" value="1"/>
</dbReference>
<evidence type="ECO:0000256" key="9">
    <source>
        <dbReference type="ARBA" id="ARBA00023053"/>
    </source>
</evidence>
<comment type="subcellular location">
    <subcellularLocation>
        <location evidence="1 10">Cytoplasm</location>
    </subcellularLocation>
</comment>
<dbReference type="InterPro" id="IPR022281">
    <property type="entry name" value="ATP-dep_Prtase_HsIV_su"/>
</dbReference>
<protein>
    <recommendedName>
        <fullName evidence="10">ATP-dependent protease subunit HslV</fullName>
        <ecNumber evidence="10">3.4.25.2</ecNumber>
    </recommendedName>
</protein>
<dbReference type="GO" id="GO:0005839">
    <property type="term" value="C:proteasome core complex"/>
    <property type="evidence" value="ECO:0007669"/>
    <property type="project" value="InterPro"/>
</dbReference>
<feature type="binding site" evidence="10">
    <location>
        <position position="160"/>
    </location>
    <ligand>
        <name>Na(+)</name>
        <dbReference type="ChEBI" id="CHEBI:29101"/>
    </ligand>
</feature>
<evidence type="ECO:0000313" key="11">
    <source>
        <dbReference type="EMBL" id="MSU06282.1"/>
    </source>
</evidence>
<evidence type="ECO:0000313" key="12">
    <source>
        <dbReference type="Proteomes" id="UP000460549"/>
    </source>
</evidence>
<evidence type="ECO:0000256" key="6">
    <source>
        <dbReference type="ARBA" id="ARBA00022698"/>
    </source>
</evidence>
<reference evidence="11 12" key="1">
    <citation type="submission" date="2019-08" db="EMBL/GenBank/DDBJ databases">
        <title>In-depth cultivation of the pig gut microbiome towards novel bacterial diversity and tailored functional studies.</title>
        <authorList>
            <person name="Wylensek D."/>
            <person name="Hitch T.C.A."/>
            <person name="Clavel T."/>
        </authorList>
    </citation>
    <scope>NUCLEOTIDE SEQUENCE [LARGE SCALE GENOMIC DNA]</scope>
    <source>
        <strain evidence="11 12">NM-380-WT-3C1</strain>
    </source>
</reference>
<keyword evidence="8 10" id="KW-0378">Hydrolase</keyword>
<dbReference type="Proteomes" id="UP000460549">
    <property type="component" value="Unassembled WGS sequence"/>
</dbReference>
<dbReference type="InterPro" id="IPR023333">
    <property type="entry name" value="Proteasome_suB-type"/>
</dbReference>
<feature type="binding site" evidence="10">
    <location>
        <position position="163"/>
    </location>
    <ligand>
        <name>Na(+)</name>
        <dbReference type="ChEBI" id="CHEBI:29101"/>
    </ligand>
</feature>
<evidence type="ECO:0000256" key="8">
    <source>
        <dbReference type="ARBA" id="ARBA00022801"/>
    </source>
</evidence>
<proteinExistence type="inferred from homology"/>
<organism evidence="11 12">
    <name type="scientific">Bullifex porci</name>
    <dbReference type="NCBI Taxonomy" id="2606638"/>
    <lineage>
        <taxon>Bacteria</taxon>
        <taxon>Pseudomonadati</taxon>
        <taxon>Spirochaetota</taxon>
        <taxon>Spirochaetia</taxon>
        <taxon>Spirochaetales</taxon>
        <taxon>Spirochaetaceae</taxon>
        <taxon>Bullifex</taxon>
    </lineage>
</organism>
<dbReference type="PANTHER" id="PTHR32194:SF0">
    <property type="entry name" value="ATP-DEPENDENT PROTEASE SUBUNIT HSLV"/>
    <property type="match status" value="1"/>
</dbReference>
<sequence>MQGTTICCVRKDGHIAIAGDGQVTQGNTVVKGNARKVRRLYDSKVIIGFAGSTADAFTLFELFEAKLKTYSGDLTRAAVELAKQWRMDKQLRNLEAMMIASDGVKMFLISGVGDVLEPEGDTLAIGSGGDFARSAAEAYLDSKADLSAEEIAKRSVKIASNICIYTNSNIITEVI</sequence>
<keyword evidence="3 10" id="KW-0963">Cytoplasm</keyword>
<dbReference type="EMBL" id="VUNN01000009">
    <property type="protein sequence ID" value="MSU06282.1"/>
    <property type="molecule type" value="Genomic_DNA"/>
</dbReference>
<dbReference type="NCBIfam" id="TIGR03692">
    <property type="entry name" value="ATP_dep_HslV"/>
    <property type="match status" value="1"/>
</dbReference>
<feature type="binding site" evidence="10">
    <location>
        <position position="166"/>
    </location>
    <ligand>
        <name>Na(+)</name>
        <dbReference type="ChEBI" id="CHEBI:29101"/>
    </ligand>
</feature>
<dbReference type="GO" id="GO:0046872">
    <property type="term" value="F:metal ion binding"/>
    <property type="evidence" value="ECO:0007669"/>
    <property type="project" value="UniProtKB-KW"/>
</dbReference>
<dbReference type="GO" id="GO:0009376">
    <property type="term" value="C:HslUV protease complex"/>
    <property type="evidence" value="ECO:0007669"/>
    <property type="project" value="UniProtKB-UniRule"/>
</dbReference>
<keyword evidence="9 10" id="KW-0915">Sodium</keyword>
<dbReference type="RefSeq" id="WP_154425258.1">
    <property type="nucleotide sequence ID" value="NZ_JAQYGB010000050.1"/>
</dbReference>
<dbReference type="HAMAP" id="MF_00248">
    <property type="entry name" value="HslV"/>
    <property type="match status" value="1"/>
</dbReference>
<dbReference type="Gene3D" id="3.60.20.10">
    <property type="entry name" value="Glutamine Phosphoribosylpyrophosphate, subunit 1, domain 1"/>
    <property type="match status" value="1"/>
</dbReference>
<keyword evidence="12" id="KW-1185">Reference proteome</keyword>
<gene>
    <name evidence="10 11" type="primary">hslV</name>
    <name evidence="11" type="ORF">FYJ80_05745</name>
</gene>
<comment type="catalytic activity">
    <reaction evidence="10">
        <text>ATP-dependent cleavage of peptide bonds with broad specificity.</text>
        <dbReference type="EC" id="3.4.25.2"/>
    </reaction>
</comment>
<evidence type="ECO:0000256" key="1">
    <source>
        <dbReference type="ARBA" id="ARBA00004496"/>
    </source>
</evidence>
<evidence type="ECO:0000256" key="2">
    <source>
        <dbReference type="ARBA" id="ARBA00006053"/>
    </source>
</evidence>
<dbReference type="AlphaFoldDB" id="A0A7X2PCD1"/>
<dbReference type="GO" id="GO:0051603">
    <property type="term" value="P:proteolysis involved in protein catabolic process"/>
    <property type="evidence" value="ECO:0007669"/>
    <property type="project" value="InterPro"/>
</dbReference>
<dbReference type="CDD" id="cd01913">
    <property type="entry name" value="protease_HslV"/>
    <property type="match status" value="1"/>
</dbReference>
<comment type="caution">
    <text evidence="11">The sequence shown here is derived from an EMBL/GenBank/DDBJ whole genome shotgun (WGS) entry which is preliminary data.</text>
</comment>
<evidence type="ECO:0000256" key="4">
    <source>
        <dbReference type="ARBA" id="ARBA00022533"/>
    </source>
</evidence>
<dbReference type="GO" id="GO:0004298">
    <property type="term" value="F:threonine-type endopeptidase activity"/>
    <property type="evidence" value="ECO:0007669"/>
    <property type="project" value="UniProtKB-KW"/>
</dbReference>
<dbReference type="PANTHER" id="PTHR32194">
    <property type="entry name" value="METALLOPROTEASE TLDD"/>
    <property type="match status" value="1"/>
</dbReference>
<dbReference type="InterPro" id="IPR029055">
    <property type="entry name" value="Ntn_hydrolases_N"/>
</dbReference>
<dbReference type="Pfam" id="PF00227">
    <property type="entry name" value="Proteasome"/>
    <property type="match status" value="1"/>
</dbReference>
<keyword evidence="4 10" id="KW-0021">Allosteric enzyme</keyword>
<dbReference type="PROSITE" id="PS51476">
    <property type="entry name" value="PROTEASOME_BETA_2"/>
    <property type="match status" value="1"/>
</dbReference>
<keyword evidence="6 10" id="KW-0888">Threonine protease</keyword>
<evidence type="ECO:0000256" key="7">
    <source>
        <dbReference type="ARBA" id="ARBA00022723"/>
    </source>
</evidence>